<keyword evidence="4" id="KW-0573">Peptidoglycan synthesis</keyword>
<comment type="pathway">
    <text evidence="1">Cell wall biogenesis; peptidoglycan biosynthesis.</text>
</comment>
<proteinExistence type="predicted"/>
<feature type="domain" description="L,D-TPase catalytic" evidence="8">
    <location>
        <begin position="92"/>
        <end position="208"/>
    </location>
</feature>
<feature type="compositionally biased region" description="Polar residues" evidence="6">
    <location>
        <begin position="68"/>
        <end position="84"/>
    </location>
</feature>
<keyword evidence="7" id="KW-0812">Transmembrane</keyword>
<sequence length="246" mass="25129">MSDDLTAGLRALAESGQAPPPVPGSEIRRRAGVRRHRRRTAAAIAGASAAAALGVVALLGFTGADTPPSRTSPASMPTSPQVGPSAQAGPAATVDLSRRTLTIGRRELPVSAGTVRARTPTGRMTVTALANLKTVPGKDVGLKGAYRAKVRWVVELRAADGTTTYLGGLVYNAKAPGHYDVTSGWIGLDLVNAKWLHGHLRVGDVVEIEVGGSSPDPLRGATGFRGAPATPTPTGTVSFFGGTGTP</sequence>
<protein>
    <recommendedName>
        <fullName evidence="8">L,D-TPase catalytic domain-containing protein</fullName>
    </recommendedName>
</protein>
<dbReference type="EMBL" id="BAAAZA010000008">
    <property type="protein sequence ID" value="GAA3867937.1"/>
    <property type="molecule type" value="Genomic_DNA"/>
</dbReference>
<dbReference type="RefSeq" id="WP_331266069.1">
    <property type="nucleotide sequence ID" value="NZ_BAAAZA010000008.1"/>
</dbReference>
<accession>A0ABP7K766</accession>
<keyword evidence="2" id="KW-0808">Transferase</keyword>
<comment type="caution">
    <text evidence="9">The sequence shown here is derived from an EMBL/GenBank/DDBJ whole genome shotgun (WGS) entry which is preliminary data.</text>
</comment>
<evidence type="ECO:0000256" key="4">
    <source>
        <dbReference type="ARBA" id="ARBA00022984"/>
    </source>
</evidence>
<feature type="region of interest" description="Disordered" evidence="6">
    <location>
        <begin position="12"/>
        <end position="34"/>
    </location>
</feature>
<dbReference type="InterPro" id="IPR005490">
    <property type="entry name" value="LD_TPept_cat_dom"/>
</dbReference>
<evidence type="ECO:0000256" key="3">
    <source>
        <dbReference type="ARBA" id="ARBA00022960"/>
    </source>
</evidence>
<dbReference type="SUPFAM" id="SSF141523">
    <property type="entry name" value="L,D-transpeptidase catalytic domain-like"/>
    <property type="match status" value="1"/>
</dbReference>
<evidence type="ECO:0000256" key="2">
    <source>
        <dbReference type="ARBA" id="ARBA00022679"/>
    </source>
</evidence>
<dbReference type="Proteomes" id="UP001501563">
    <property type="component" value="Unassembled WGS sequence"/>
</dbReference>
<name>A0ABP7K766_9ACTN</name>
<feature type="region of interest" description="Disordered" evidence="6">
    <location>
        <begin position="66"/>
        <end position="93"/>
    </location>
</feature>
<evidence type="ECO:0000256" key="7">
    <source>
        <dbReference type="SAM" id="Phobius"/>
    </source>
</evidence>
<dbReference type="Gene3D" id="2.40.440.10">
    <property type="entry name" value="L,D-transpeptidase catalytic domain-like"/>
    <property type="match status" value="1"/>
</dbReference>
<evidence type="ECO:0000313" key="9">
    <source>
        <dbReference type="EMBL" id="GAA3867937.1"/>
    </source>
</evidence>
<feature type="transmembrane region" description="Helical" evidence="7">
    <location>
        <begin position="40"/>
        <end position="61"/>
    </location>
</feature>
<dbReference type="CDD" id="cd16913">
    <property type="entry name" value="YkuD_like"/>
    <property type="match status" value="1"/>
</dbReference>
<keyword evidence="10" id="KW-1185">Reference proteome</keyword>
<evidence type="ECO:0000256" key="1">
    <source>
        <dbReference type="ARBA" id="ARBA00004752"/>
    </source>
</evidence>
<keyword evidence="3" id="KW-0133">Cell shape</keyword>
<evidence type="ECO:0000256" key="6">
    <source>
        <dbReference type="SAM" id="MobiDB-lite"/>
    </source>
</evidence>
<organism evidence="9 10">
    <name type="scientific">Streptomyces lannensis</name>
    <dbReference type="NCBI Taxonomy" id="766498"/>
    <lineage>
        <taxon>Bacteria</taxon>
        <taxon>Bacillati</taxon>
        <taxon>Actinomycetota</taxon>
        <taxon>Actinomycetes</taxon>
        <taxon>Kitasatosporales</taxon>
        <taxon>Streptomycetaceae</taxon>
        <taxon>Streptomyces</taxon>
    </lineage>
</organism>
<keyword evidence="5" id="KW-0961">Cell wall biogenesis/degradation</keyword>
<gene>
    <name evidence="9" type="ORF">GCM10022207_35790</name>
</gene>
<keyword evidence="7" id="KW-1133">Transmembrane helix</keyword>
<reference evidence="10" key="1">
    <citation type="journal article" date="2019" name="Int. J. Syst. Evol. Microbiol.">
        <title>The Global Catalogue of Microorganisms (GCM) 10K type strain sequencing project: providing services to taxonomists for standard genome sequencing and annotation.</title>
        <authorList>
            <consortium name="The Broad Institute Genomics Platform"/>
            <consortium name="The Broad Institute Genome Sequencing Center for Infectious Disease"/>
            <person name="Wu L."/>
            <person name="Ma J."/>
        </authorList>
    </citation>
    <scope>NUCLEOTIDE SEQUENCE [LARGE SCALE GENOMIC DNA]</scope>
    <source>
        <strain evidence="10">JCM 16578</strain>
    </source>
</reference>
<evidence type="ECO:0000313" key="10">
    <source>
        <dbReference type="Proteomes" id="UP001501563"/>
    </source>
</evidence>
<evidence type="ECO:0000259" key="8">
    <source>
        <dbReference type="Pfam" id="PF03734"/>
    </source>
</evidence>
<dbReference type="InterPro" id="IPR038063">
    <property type="entry name" value="Transpep_catalytic_dom"/>
</dbReference>
<evidence type="ECO:0000256" key="5">
    <source>
        <dbReference type="ARBA" id="ARBA00023316"/>
    </source>
</evidence>
<dbReference type="Pfam" id="PF03734">
    <property type="entry name" value="YkuD"/>
    <property type="match status" value="1"/>
</dbReference>
<keyword evidence="7" id="KW-0472">Membrane</keyword>